<reference evidence="6 7" key="1">
    <citation type="submission" date="2016-07" db="EMBL/GenBank/DDBJ databases">
        <title>Pervasive Adenine N6-methylation of Active Genes in Fungi.</title>
        <authorList>
            <consortium name="DOE Joint Genome Institute"/>
            <person name="Mondo S.J."/>
            <person name="Dannebaum R.O."/>
            <person name="Kuo R.C."/>
            <person name="Labutti K."/>
            <person name="Haridas S."/>
            <person name="Kuo A."/>
            <person name="Salamov A."/>
            <person name="Ahrendt S.R."/>
            <person name="Lipzen A."/>
            <person name="Sullivan W."/>
            <person name="Andreopoulos W.B."/>
            <person name="Clum A."/>
            <person name="Lindquist E."/>
            <person name="Daum C."/>
            <person name="Ramamoorthy G.K."/>
            <person name="Gryganskyi A."/>
            <person name="Culley D."/>
            <person name="Magnuson J.K."/>
            <person name="James T.Y."/>
            <person name="O'Malley M.A."/>
            <person name="Stajich J.E."/>
            <person name="Spatafora J.W."/>
            <person name="Visel A."/>
            <person name="Grigoriev I.V."/>
        </authorList>
    </citation>
    <scope>NUCLEOTIDE SEQUENCE [LARGE SCALE GENOMIC DNA]</scope>
    <source>
        <strain evidence="6 7">ATCC 12442</strain>
    </source>
</reference>
<dbReference type="InterPro" id="IPR027684">
    <property type="entry name" value="TBCC"/>
</dbReference>
<comment type="similarity">
    <text evidence="2">Belongs to the TBCC family.</text>
</comment>
<dbReference type="OrthoDB" id="194775at2759"/>
<dbReference type="STRING" id="61395.A0A1Y1WMK6"/>
<dbReference type="InterPro" id="IPR017901">
    <property type="entry name" value="C-CAP_CF_C-like"/>
</dbReference>
<dbReference type="RefSeq" id="XP_040748001.1">
    <property type="nucleotide sequence ID" value="XM_040886310.1"/>
</dbReference>
<protein>
    <submittedName>
        <fullName evidence="6">TBCC-domain-containing protein</fullName>
    </submittedName>
</protein>
<sequence>MASAGSMANASAAGKFYEHFRAEYATIKSTIASNRSEAAQRLRQLDIALREANIYLPAYDQKHLTKDLEELRALLHKQSETKRFGFKFKKATTTSKVQPKKAEEPQPEQAANSTDSSDSYVFKDIAGEWVVAEPRSAASASTDGELRDISESVVDLRSIGGSLRALNCRRLQNCIVICGPFAGSTTIRDSSNCVFIIGVRQFRMENSRNIDVYLHCASHPIIEKSTEIRFAPYPEFGSKAMEEEFARSGLKGISNSFDKVDDFNWLKRQASPNWSLNDSPIADWSALDDALHPRQKLLDVLPQAM</sequence>
<name>A0A1Y1WMK6_9FUNG</name>
<proteinExistence type="inferred from homology"/>
<dbReference type="AlphaFoldDB" id="A0A1Y1WMK6"/>
<dbReference type="Gene3D" id="2.160.20.70">
    <property type="match status" value="1"/>
</dbReference>
<comment type="subcellular location">
    <subcellularLocation>
        <location evidence="1">Cytoplasm</location>
    </subcellularLocation>
</comment>
<dbReference type="PROSITE" id="PS51329">
    <property type="entry name" value="C_CAP_COFACTOR_C"/>
    <property type="match status" value="1"/>
</dbReference>
<accession>A0A1Y1WMK6</accession>
<dbReference type="GO" id="GO:0005737">
    <property type="term" value="C:cytoplasm"/>
    <property type="evidence" value="ECO:0007669"/>
    <property type="project" value="UniProtKB-SubCell"/>
</dbReference>
<evidence type="ECO:0000256" key="2">
    <source>
        <dbReference type="ARBA" id="ARBA00008848"/>
    </source>
</evidence>
<organism evidence="6 7">
    <name type="scientific">Linderina pennispora</name>
    <dbReference type="NCBI Taxonomy" id="61395"/>
    <lineage>
        <taxon>Eukaryota</taxon>
        <taxon>Fungi</taxon>
        <taxon>Fungi incertae sedis</taxon>
        <taxon>Zoopagomycota</taxon>
        <taxon>Kickxellomycotina</taxon>
        <taxon>Kickxellomycetes</taxon>
        <taxon>Kickxellales</taxon>
        <taxon>Kickxellaceae</taxon>
        <taxon>Linderina</taxon>
    </lineage>
</organism>
<dbReference type="GeneID" id="63802958"/>
<comment type="caution">
    <text evidence="6">The sequence shown here is derived from an EMBL/GenBank/DDBJ whole genome shotgun (WGS) entry which is preliminary data.</text>
</comment>
<keyword evidence="3" id="KW-0963">Cytoplasm</keyword>
<feature type="region of interest" description="Disordered" evidence="4">
    <location>
        <begin position="95"/>
        <end position="117"/>
    </location>
</feature>
<dbReference type="GO" id="GO:0007021">
    <property type="term" value="P:tubulin complex assembly"/>
    <property type="evidence" value="ECO:0007669"/>
    <property type="project" value="TreeGrafter"/>
</dbReference>
<dbReference type="Proteomes" id="UP000193922">
    <property type="component" value="Unassembled WGS sequence"/>
</dbReference>
<feature type="domain" description="C-CAP/cofactor C-like" evidence="5">
    <location>
        <begin position="107"/>
        <end position="265"/>
    </location>
</feature>
<dbReference type="Gene3D" id="1.20.58.1250">
    <property type="entry name" value="Tubulin Binding Cofactor C, N-terminal domain"/>
    <property type="match status" value="1"/>
</dbReference>
<keyword evidence="7" id="KW-1185">Reference proteome</keyword>
<dbReference type="PANTHER" id="PTHR15139:SF0">
    <property type="entry name" value="TUBULIN-SPECIFIC CHAPERONE C"/>
    <property type="match status" value="1"/>
</dbReference>
<evidence type="ECO:0000259" key="5">
    <source>
        <dbReference type="PROSITE" id="PS51329"/>
    </source>
</evidence>
<dbReference type="GO" id="GO:0007023">
    <property type="term" value="P:post-chaperonin tubulin folding pathway"/>
    <property type="evidence" value="ECO:0007669"/>
    <property type="project" value="InterPro"/>
</dbReference>
<dbReference type="PANTHER" id="PTHR15139">
    <property type="entry name" value="TUBULIN FOLDING COFACTOR C"/>
    <property type="match status" value="1"/>
</dbReference>
<evidence type="ECO:0000256" key="4">
    <source>
        <dbReference type="SAM" id="MobiDB-lite"/>
    </source>
</evidence>
<evidence type="ECO:0000313" key="6">
    <source>
        <dbReference type="EMBL" id="ORX74790.1"/>
    </source>
</evidence>
<dbReference type="EMBL" id="MCFD01000001">
    <property type="protein sequence ID" value="ORX74790.1"/>
    <property type="molecule type" value="Genomic_DNA"/>
</dbReference>
<dbReference type="InterPro" id="IPR012945">
    <property type="entry name" value="Tubulin-bd_cofactor_C_dom"/>
</dbReference>
<gene>
    <name evidence="6" type="ORF">DL89DRAFT_264587</name>
</gene>
<dbReference type="InterPro" id="IPR016098">
    <property type="entry name" value="CAP/MinC_C"/>
</dbReference>
<evidence type="ECO:0000256" key="3">
    <source>
        <dbReference type="ARBA" id="ARBA00022490"/>
    </source>
</evidence>
<dbReference type="Pfam" id="PF07986">
    <property type="entry name" value="TBCC"/>
    <property type="match status" value="1"/>
</dbReference>
<dbReference type="InterPro" id="IPR038397">
    <property type="entry name" value="TBCC_N_sf"/>
</dbReference>
<evidence type="ECO:0000313" key="7">
    <source>
        <dbReference type="Proteomes" id="UP000193922"/>
    </source>
</evidence>
<evidence type="ECO:0000256" key="1">
    <source>
        <dbReference type="ARBA" id="ARBA00004496"/>
    </source>
</evidence>